<feature type="transmembrane region" description="Helical" evidence="2">
    <location>
        <begin position="6"/>
        <end position="30"/>
    </location>
</feature>
<proteinExistence type="predicted"/>
<keyword evidence="4" id="KW-1185">Reference proteome</keyword>
<accession>A0A8H5BMN7</accession>
<evidence type="ECO:0000256" key="1">
    <source>
        <dbReference type="SAM" id="MobiDB-lite"/>
    </source>
</evidence>
<evidence type="ECO:0000256" key="2">
    <source>
        <dbReference type="SAM" id="Phobius"/>
    </source>
</evidence>
<keyword evidence="2" id="KW-1133">Transmembrane helix</keyword>
<sequence length="149" mass="15621">MAKQLGLPAILGIVFAFAAPTTVALLVWFICRQGRRAVADDIARNEARLAMPADIERGQDSDKDLPAYDEHATAATPTPDALEETTPSYDQPISIDGGTRTNTEGHDKNTAIGKEDADENLPARAGVVDAGASNKEEGSPPPYGGAGFS</sequence>
<organism evidence="3 4">
    <name type="scientific">Ephemerocybe angulata</name>
    <dbReference type="NCBI Taxonomy" id="980116"/>
    <lineage>
        <taxon>Eukaryota</taxon>
        <taxon>Fungi</taxon>
        <taxon>Dikarya</taxon>
        <taxon>Basidiomycota</taxon>
        <taxon>Agaricomycotina</taxon>
        <taxon>Agaricomycetes</taxon>
        <taxon>Agaricomycetidae</taxon>
        <taxon>Agaricales</taxon>
        <taxon>Agaricineae</taxon>
        <taxon>Psathyrellaceae</taxon>
        <taxon>Ephemerocybe</taxon>
    </lineage>
</organism>
<dbReference type="Proteomes" id="UP000541558">
    <property type="component" value="Unassembled WGS sequence"/>
</dbReference>
<evidence type="ECO:0000313" key="3">
    <source>
        <dbReference type="EMBL" id="KAF5326010.1"/>
    </source>
</evidence>
<feature type="compositionally biased region" description="Basic and acidic residues" evidence="1">
    <location>
        <begin position="54"/>
        <end position="72"/>
    </location>
</feature>
<dbReference type="AlphaFoldDB" id="A0A8H5BMN7"/>
<dbReference type="OrthoDB" id="10297723at2759"/>
<comment type="caution">
    <text evidence="3">The sequence shown here is derived from an EMBL/GenBank/DDBJ whole genome shotgun (WGS) entry which is preliminary data.</text>
</comment>
<evidence type="ECO:0000313" key="4">
    <source>
        <dbReference type="Proteomes" id="UP000541558"/>
    </source>
</evidence>
<protein>
    <submittedName>
        <fullName evidence="3">Uncharacterized protein</fullName>
    </submittedName>
</protein>
<feature type="region of interest" description="Disordered" evidence="1">
    <location>
        <begin position="48"/>
        <end position="149"/>
    </location>
</feature>
<dbReference type="EMBL" id="JAACJK010000163">
    <property type="protein sequence ID" value="KAF5326010.1"/>
    <property type="molecule type" value="Genomic_DNA"/>
</dbReference>
<keyword evidence="2" id="KW-0472">Membrane</keyword>
<feature type="compositionally biased region" description="Basic and acidic residues" evidence="1">
    <location>
        <begin position="103"/>
        <end position="115"/>
    </location>
</feature>
<name>A0A8H5BMN7_9AGAR</name>
<keyword evidence="2" id="KW-0812">Transmembrane</keyword>
<reference evidence="3 4" key="1">
    <citation type="journal article" date="2020" name="ISME J.">
        <title>Uncovering the hidden diversity of litter-decomposition mechanisms in mushroom-forming fungi.</title>
        <authorList>
            <person name="Floudas D."/>
            <person name="Bentzer J."/>
            <person name="Ahren D."/>
            <person name="Johansson T."/>
            <person name="Persson P."/>
            <person name="Tunlid A."/>
        </authorList>
    </citation>
    <scope>NUCLEOTIDE SEQUENCE [LARGE SCALE GENOMIC DNA]</scope>
    <source>
        <strain evidence="3 4">CBS 175.51</strain>
    </source>
</reference>
<gene>
    <name evidence="3" type="ORF">D9611_000527</name>
</gene>